<dbReference type="PANTHER" id="PTHR46889:SF4">
    <property type="entry name" value="TRANSPOSASE INSO FOR INSERTION SEQUENCE ELEMENT IS911B-RELATED"/>
    <property type="match status" value="1"/>
</dbReference>
<evidence type="ECO:0000259" key="4">
    <source>
        <dbReference type="PROSITE" id="PS50994"/>
    </source>
</evidence>
<evidence type="ECO:0000256" key="1">
    <source>
        <dbReference type="ARBA" id="ARBA00009964"/>
    </source>
</evidence>
<evidence type="ECO:0000256" key="2">
    <source>
        <dbReference type="SAM" id="Coils"/>
    </source>
</evidence>
<feature type="compositionally biased region" description="Basic residues" evidence="3">
    <location>
        <begin position="284"/>
        <end position="299"/>
    </location>
</feature>
<feature type="region of interest" description="Disordered" evidence="3">
    <location>
        <begin position="280"/>
        <end position="303"/>
    </location>
</feature>
<name>A0A2G1UGC5_9GAMM</name>
<feature type="coiled-coil region" evidence="2">
    <location>
        <begin position="106"/>
        <end position="148"/>
    </location>
</feature>
<dbReference type="GO" id="GO:0006313">
    <property type="term" value="P:DNA transposition"/>
    <property type="evidence" value="ECO:0007669"/>
    <property type="project" value="InterPro"/>
</dbReference>
<organism evidence="5 6">
    <name type="scientific">Marinobacter profundi</name>
    <dbReference type="NCBI Taxonomy" id="2666256"/>
    <lineage>
        <taxon>Bacteria</taxon>
        <taxon>Pseudomonadati</taxon>
        <taxon>Pseudomonadota</taxon>
        <taxon>Gammaproteobacteria</taxon>
        <taxon>Pseudomonadales</taxon>
        <taxon>Marinobacteraceae</taxon>
        <taxon>Marinobacter</taxon>
    </lineage>
</organism>
<accession>A0A2G1UGC5</accession>
<dbReference type="NCBIfam" id="NF033516">
    <property type="entry name" value="transpos_IS3"/>
    <property type="match status" value="1"/>
</dbReference>
<dbReference type="SUPFAM" id="SSF46689">
    <property type="entry name" value="Homeodomain-like"/>
    <property type="match status" value="1"/>
</dbReference>
<proteinExistence type="inferred from homology"/>
<dbReference type="InterPro" id="IPR012337">
    <property type="entry name" value="RNaseH-like_sf"/>
</dbReference>
<dbReference type="Pfam" id="PF01527">
    <property type="entry name" value="HTH_Tnp_1"/>
    <property type="match status" value="2"/>
</dbReference>
<comment type="caution">
    <text evidence="5">The sequence shown here is derived from an EMBL/GenBank/DDBJ whole genome shotgun (WGS) entry which is preliminary data.</text>
</comment>
<dbReference type="RefSeq" id="WP_099616051.1">
    <property type="nucleotide sequence ID" value="NZ_KZ319381.1"/>
</dbReference>
<dbReference type="InterPro" id="IPR009057">
    <property type="entry name" value="Homeodomain-like_sf"/>
</dbReference>
<keyword evidence="2" id="KW-0175">Coiled coil</keyword>
<evidence type="ECO:0000313" key="6">
    <source>
        <dbReference type="Proteomes" id="UP000231409"/>
    </source>
</evidence>
<evidence type="ECO:0000256" key="3">
    <source>
        <dbReference type="SAM" id="MobiDB-lite"/>
    </source>
</evidence>
<evidence type="ECO:0000313" key="5">
    <source>
        <dbReference type="EMBL" id="PHQ13548.1"/>
    </source>
</evidence>
<dbReference type="PANTHER" id="PTHR46889">
    <property type="entry name" value="TRANSPOSASE INSF FOR INSERTION SEQUENCE IS3B-RELATED"/>
    <property type="match status" value="1"/>
</dbReference>
<dbReference type="PROSITE" id="PS50994">
    <property type="entry name" value="INTEGRASE"/>
    <property type="match status" value="1"/>
</dbReference>
<dbReference type="InterPro" id="IPR002514">
    <property type="entry name" value="Transposase_8"/>
</dbReference>
<comment type="similarity">
    <text evidence="1">Belongs to the transposase 8 family.</text>
</comment>
<dbReference type="GO" id="GO:0004803">
    <property type="term" value="F:transposase activity"/>
    <property type="evidence" value="ECO:0007669"/>
    <property type="project" value="InterPro"/>
</dbReference>
<dbReference type="InterPro" id="IPR050900">
    <property type="entry name" value="Transposase_IS3/IS150/IS904"/>
</dbReference>
<feature type="domain" description="Integrase catalytic" evidence="4">
    <location>
        <begin position="301"/>
        <end position="469"/>
    </location>
</feature>
<keyword evidence="6" id="KW-1185">Reference proteome</keyword>
<dbReference type="GO" id="GO:0015074">
    <property type="term" value="P:DNA integration"/>
    <property type="evidence" value="ECO:0007669"/>
    <property type="project" value="InterPro"/>
</dbReference>
<dbReference type="EMBL" id="NTFH01000021">
    <property type="protein sequence ID" value="PHQ13548.1"/>
    <property type="molecule type" value="Genomic_DNA"/>
</dbReference>
<dbReference type="AlphaFoldDB" id="A0A2G1UGC5"/>
<dbReference type="Gene3D" id="3.30.420.10">
    <property type="entry name" value="Ribonuclease H-like superfamily/Ribonuclease H"/>
    <property type="match status" value="1"/>
</dbReference>
<reference evidence="5 6" key="1">
    <citation type="submission" date="2017-09" db="EMBL/GenBank/DDBJ databases">
        <title>The draft genome sequences of Marinobacter sp. PWS21.</title>
        <authorList>
            <person name="Cao J."/>
        </authorList>
    </citation>
    <scope>NUCLEOTIDE SEQUENCE [LARGE SCALE GENOMIC DNA]</scope>
    <source>
        <strain evidence="5 6">PWS21</strain>
    </source>
</reference>
<dbReference type="Pfam" id="PF00665">
    <property type="entry name" value="rve"/>
    <property type="match status" value="1"/>
</dbReference>
<dbReference type="SUPFAM" id="SSF53098">
    <property type="entry name" value="Ribonuclease H-like"/>
    <property type="match status" value="1"/>
</dbReference>
<sequence>MPHYSPERKEAILQKMAPPHSLTVAELASQEGISTATLYNWRKAARGRGAVLPSNSAHPDKWSSEEKFRIVLETAPMTEVELSEYCRRNGLYPEQIETWKAACMGANALSDEQAKQNRQAARAEKKRVKKLEAELRRKEKALAETAALLTLSKKAEANLGPQRRGRMTSLPDRQQAVTLIQEAQGNGARLVKACALLNLSIRTYQRWTANKAVSADQRPVVPRPAPTNKLSEAERQAVVSLCNQKEYRSCPPAFIVADQLDQGRYLASESTFYRVLREKDQVHPRGRQKAPQSKRRATTHKATEPNQLWSWDISWLPGPAKGTWFYLYLMLDVYSRKIVGHEVYHSETGELASEFIEKAYWREHLATKDKPLVLHSDNGSPMKASTFLEKLYDLGITPSNSRPRVSNDNAYSESLFKTLKFRPGFPVNGFRTIEEARKWVLAFVRWYNTEHRHSALNYVTPQQRHTGEADQILAQRKQIIEAAKAENPRRWSGDIRNFSLPESVTLNPEKAANC</sequence>
<dbReference type="Proteomes" id="UP000231409">
    <property type="component" value="Unassembled WGS sequence"/>
</dbReference>
<dbReference type="InterPro" id="IPR048020">
    <property type="entry name" value="Transpos_IS3"/>
</dbReference>
<dbReference type="InterPro" id="IPR036397">
    <property type="entry name" value="RNaseH_sf"/>
</dbReference>
<protein>
    <submittedName>
        <fullName evidence="5">IS3 family transposase</fullName>
    </submittedName>
</protein>
<gene>
    <name evidence="5" type="ORF">CLH61_17725</name>
</gene>
<dbReference type="InterPro" id="IPR001584">
    <property type="entry name" value="Integrase_cat-core"/>
</dbReference>
<dbReference type="GO" id="GO:0003677">
    <property type="term" value="F:DNA binding"/>
    <property type="evidence" value="ECO:0007669"/>
    <property type="project" value="InterPro"/>
</dbReference>